<comment type="caution">
    <text evidence="4">The sequence shown here is derived from an EMBL/GenBank/DDBJ whole genome shotgun (WGS) entry which is preliminary data.</text>
</comment>
<dbReference type="AlphaFoldDB" id="A0A323UC10"/>
<evidence type="ECO:0000256" key="2">
    <source>
        <dbReference type="SAM" id="MobiDB-lite"/>
    </source>
</evidence>
<protein>
    <submittedName>
        <fullName evidence="4">Lipopolysaccharide biosynthesis protein</fullName>
    </submittedName>
</protein>
<feature type="transmembrane region" description="Helical" evidence="3">
    <location>
        <begin position="56"/>
        <end position="74"/>
    </location>
</feature>
<dbReference type="InterPro" id="IPR027417">
    <property type="entry name" value="P-loop_NTPase"/>
</dbReference>
<proteinExistence type="predicted"/>
<dbReference type="PANTHER" id="PTHR32309">
    <property type="entry name" value="TYROSINE-PROTEIN KINASE"/>
    <property type="match status" value="1"/>
</dbReference>
<feature type="region of interest" description="Disordered" evidence="2">
    <location>
        <begin position="266"/>
        <end position="290"/>
    </location>
</feature>
<evidence type="ECO:0000256" key="1">
    <source>
        <dbReference type="SAM" id="Coils"/>
    </source>
</evidence>
<evidence type="ECO:0000256" key="3">
    <source>
        <dbReference type="SAM" id="Phobius"/>
    </source>
</evidence>
<evidence type="ECO:0000313" key="5">
    <source>
        <dbReference type="Proteomes" id="UP000248134"/>
    </source>
</evidence>
<gene>
    <name evidence="4" type="ORF">DNX69_13495</name>
</gene>
<organism evidence="4 5">
    <name type="scientific">Rhodopseudomonas palustris</name>
    <dbReference type="NCBI Taxonomy" id="1076"/>
    <lineage>
        <taxon>Bacteria</taxon>
        <taxon>Pseudomonadati</taxon>
        <taxon>Pseudomonadota</taxon>
        <taxon>Alphaproteobacteria</taxon>
        <taxon>Hyphomicrobiales</taxon>
        <taxon>Nitrobacteraceae</taxon>
        <taxon>Rhodopseudomonas</taxon>
    </lineage>
</organism>
<dbReference type="InterPro" id="IPR050445">
    <property type="entry name" value="Bact_polysacc_biosynth/exp"/>
</dbReference>
<sequence>MSGSQPGRDKAIPVTRPTADIWEDPDQLPSGRSDLIKAKLTPAVVTKFLRENLKRIAALAGVLFVLGMLGLWLVPIRYAATALVIVDPREQRVTTDQEVLPGIGQDAAALQSLIEIAKSDGFLKPLVEKLKVAEDREIAGSETDPARVLDRFRKHLEIARRGLTYVIEMTFVAKDPQRAAYYANAVAEAFVASQTKVRTIAADEAAAWLNNRLKTLNQTLRASEDAVAAFKTQYRIVDAGRESTTRQLRVTELTQQVSAARLRTEEAKNRYEQAQRDLKSDVDGSTGSKSDLVSVLRTQRTQLNDQIAQKRAVLGDRHPELVIAYNQLAELNRQIEAERKRNLASAKSDYQAMLDQQKALEQQLKSLESEMLGDDQASVKLKELQREANANRAIYEQFLERYNATNQQRLLQATQTKVASFATPPTRPTRPPLLVLIAAIAVASVLVSIAITAIMASMAQRAAPADDSNPPDDATAAAPAEAMPAPTPVPVPAKDTKPAADDASLPIVARIPDLAGVRTLGGKLAMLGGERRLDHYVIGLLDAVGVKPSQRGKVVLVTSVNAGAGKSSVARALNAIAIDRGLLSVVIEVAGQSRTAPAGRSEPSSGAQVRVLKTTIPSVLRLIGPVPDASAQSDVRSEFDLILIDAPALDQQPEVAEIAAHADLSLLVVDRTVTEAGAALEAQALLSRRGRTPVGVVINRASAHQASAAATSAARLAS</sequence>
<keyword evidence="3" id="KW-0812">Transmembrane</keyword>
<dbReference type="OrthoDB" id="230260at2"/>
<dbReference type="EMBL" id="QKQS01000023">
    <property type="protein sequence ID" value="PZA10385.1"/>
    <property type="molecule type" value="Genomic_DNA"/>
</dbReference>
<reference evidence="4 5" key="1">
    <citation type="submission" date="2018-06" db="EMBL/GenBank/DDBJ databases">
        <title>Draft Whole-Genome Sequence of the purple photosynthetic bacterium Rhodospeudomonas palustris XCP.</title>
        <authorList>
            <person name="Rayyan A."/>
            <person name="Meyer T.E."/>
            <person name="Kyndt J.A."/>
        </authorList>
    </citation>
    <scope>NUCLEOTIDE SEQUENCE [LARGE SCALE GENOMIC DNA]</scope>
    <source>
        <strain evidence="4 5">XCP</strain>
    </source>
</reference>
<keyword evidence="3" id="KW-1133">Transmembrane helix</keyword>
<feature type="compositionally biased region" description="Basic and acidic residues" evidence="2">
    <location>
        <begin position="266"/>
        <end position="282"/>
    </location>
</feature>
<feature type="region of interest" description="Disordered" evidence="2">
    <location>
        <begin position="463"/>
        <end position="498"/>
    </location>
</feature>
<dbReference type="RefSeq" id="WP_110786493.1">
    <property type="nucleotide sequence ID" value="NZ_QKQS01000023.1"/>
</dbReference>
<dbReference type="Gene3D" id="3.40.50.300">
    <property type="entry name" value="P-loop containing nucleotide triphosphate hydrolases"/>
    <property type="match status" value="1"/>
</dbReference>
<keyword evidence="3" id="KW-0472">Membrane</keyword>
<feature type="transmembrane region" description="Helical" evidence="3">
    <location>
        <begin position="433"/>
        <end position="456"/>
    </location>
</feature>
<name>A0A323UC10_RHOPL</name>
<dbReference type="GO" id="GO:0004713">
    <property type="term" value="F:protein tyrosine kinase activity"/>
    <property type="evidence" value="ECO:0007669"/>
    <property type="project" value="TreeGrafter"/>
</dbReference>
<feature type="region of interest" description="Disordered" evidence="2">
    <location>
        <begin position="1"/>
        <end position="22"/>
    </location>
</feature>
<evidence type="ECO:0000313" key="4">
    <source>
        <dbReference type="EMBL" id="PZA10385.1"/>
    </source>
</evidence>
<dbReference type="PANTHER" id="PTHR32309:SF13">
    <property type="entry name" value="FERRIC ENTEROBACTIN TRANSPORT PROTEIN FEPE"/>
    <property type="match status" value="1"/>
</dbReference>
<dbReference type="GO" id="GO:0005886">
    <property type="term" value="C:plasma membrane"/>
    <property type="evidence" value="ECO:0007669"/>
    <property type="project" value="TreeGrafter"/>
</dbReference>
<accession>A0A323UC10</accession>
<feature type="compositionally biased region" description="Low complexity" evidence="2">
    <location>
        <begin position="463"/>
        <end position="484"/>
    </location>
</feature>
<dbReference type="SUPFAM" id="SSF52540">
    <property type="entry name" value="P-loop containing nucleoside triphosphate hydrolases"/>
    <property type="match status" value="1"/>
</dbReference>
<feature type="coiled-coil region" evidence="1">
    <location>
        <begin position="321"/>
        <end position="401"/>
    </location>
</feature>
<keyword evidence="1" id="KW-0175">Coiled coil</keyword>
<dbReference type="Proteomes" id="UP000248134">
    <property type="component" value="Unassembled WGS sequence"/>
</dbReference>